<evidence type="ECO:0000259" key="7">
    <source>
        <dbReference type="Pfam" id="PF00586"/>
    </source>
</evidence>
<dbReference type="InterPro" id="IPR036676">
    <property type="entry name" value="PurM-like_C_sf"/>
</dbReference>
<evidence type="ECO:0000313" key="9">
    <source>
        <dbReference type="EMBL" id="OQV16054.1"/>
    </source>
</evidence>
<dbReference type="SUPFAM" id="SSF55326">
    <property type="entry name" value="PurM N-terminal domain-like"/>
    <property type="match status" value="1"/>
</dbReference>
<dbReference type="InterPro" id="IPR004536">
    <property type="entry name" value="SPS/SelD"/>
</dbReference>
<feature type="compositionally biased region" description="Polar residues" evidence="6">
    <location>
        <begin position="96"/>
        <end position="116"/>
    </location>
</feature>
<dbReference type="NCBIfam" id="TIGR00476">
    <property type="entry name" value="selD"/>
    <property type="match status" value="1"/>
</dbReference>
<comment type="caution">
    <text evidence="9">The sequence shown here is derived from an EMBL/GenBank/DDBJ whole genome shotgun (WGS) entry which is preliminary data.</text>
</comment>
<proteinExistence type="predicted"/>
<dbReference type="Gene3D" id="3.30.1330.10">
    <property type="entry name" value="PurM-like, N-terminal domain"/>
    <property type="match status" value="1"/>
</dbReference>
<name>A0A1W0WLI0_HYPEX</name>
<evidence type="ECO:0000256" key="2">
    <source>
        <dbReference type="ARBA" id="ARBA00022741"/>
    </source>
</evidence>
<evidence type="ECO:0000256" key="5">
    <source>
        <dbReference type="ARBA" id="ARBA00023266"/>
    </source>
</evidence>
<evidence type="ECO:0000259" key="8">
    <source>
        <dbReference type="Pfam" id="PF02769"/>
    </source>
</evidence>
<dbReference type="CDD" id="cd02195">
    <property type="entry name" value="SelD"/>
    <property type="match status" value="1"/>
</dbReference>
<dbReference type="Proteomes" id="UP000192578">
    <property type="component" value="Unassembled WGS sequence"/>
</dbReference>
<organism evidence="9 10">
    <name type="scientific">Hypsibius exemplaris</name>
    <name type="common">Freshwater tardigrade</name>
    <dbReference type="NCBI Taxonomy" id="2072580"/>
    <lineage>
        <taxon>Eukaryota</taxon>
        <taxon>Metazoa</taxon>
        <taxon>Ecdysozoa</taxon>
        <taxon>Tardigrada</taxon>
        <taxon>Eutardigrada</taxon>
        <taxon>Parachela</taxon>
        <taxon>Hypsibioidea</taxon>
        <taxon>Hypsibiidae</taxon>
        <taxon>Hypsibius</taxon>
    </lineage>
</organism>
<dbReference type="PANTHER" id="PTHR10256">
    <property type="entry name" value="SELENIDE, WATER DIKINASE"/>
    <property type="match status" value="1"/>
</dbReference>
<dbReference type="Pfam" id="PF02769">
    <property type="entry name" value="AIRS_C"/>
    <property type="match status" value="1"/>
</dbReference>
<dbReference type="GO" id="GO:0016260">
    <property type="term" value="P:selenocysteine biosynthetic process"/>
    <property type="evidence" value="ECO:0007669"/>
    <property type="project" value="TreeGrafter"/>
</dbReference>
<keyword evidence="5" id="KW-0711">Selenium</keyword>
<evidence type="ECO:0000256" key="3">
    <source>
        <dbReference type="ARBA" id="ARBA00022777"/>
    </source>
</evidence>
<dbReference type="AlphaFoldDB" id="A0A1W0WLI0"/>
<keyword evidence="4" id="KW-0067">ATP-binding</keyword>
<accession>A0A1W0WLI0</accession>
<evidence type="ECO:0000256" key="6">
    <source>
        <dbReference type="SAM" id="MobiDB-lite"/>
    </source>
</evidence>
<dbReference type="EMBL" id="MTYJ01000079">
    <property type="protein sequence ID" value="OQV16054.1"/>
    <property type="molecule type" value="Genomic_DNA"/>
</dbReference>
<keyword evidence="3" id="KW-0418">Kinase</keyword>
<dbReference type="Gene3D" id="3.90.650.10">
    <property type="entry name" value="PurM-like C-terminal domain"/>
    <property type="match status" value="1"/>
</dbReference>
<keyword evidence="1" id="KW-0808">Transferase</keyword>
<dbReference type="InterPro" id="IPR016188">
    <property type="entry name" value="PurM-like_N"/>
</dbReference>
<evidence type="ECO:0000256" key="4">
    <source>
        <dbReference type="ARBA" id="ARBA00022840"/>
    </source>
</evidence>
<keyword evidence="10" id="KW-1185">Reference proteome</keyword>
<gene>
    <name evidence="9" type="ORF">BV898_09824</name>
</gene>
<reference evidence="10" key="1">
    <citation type="submission" date="2017-01" db="EMBL/GenBank/DDBJ databases">
        <title>Comparative genomics of anhydrobiosis in the tardigrade Hypsibius dujardini.</title>
        <authorList>
            <person name="Yoshida Y."/>
            <person name="Koutsovoulos G."/>
            <person name="Laetsch D."/>
            <person name="Stevens L."/>
            <person name="Kumar S."/>
            <person name="Horikawa D."/>
            <person name="Ishino K."/>
            <person name="Komine S."/>
            <person name="Tomita M."/>
            <person name="Blaxter M."/>
            <person name="Arakawa K."/>
        </authorList>
    </citation>
    <scope>NUCLEOTIDE SEQUENCE [LARGE SCALE GENOMIC DNA]</scope>
    <source>
        <strain evidence="10">Z151</strain>
    </source>
</reference>
<feature type="domain" description="PurM-like C-terminal" evidence="8">
    <location>
        <begin position="253"/>
        <end position="421"/>
    </location>
</feature>
<sequence length="445" mass="48708">MLRSPLFHTDPELSHTCAYLSESSGGLTLTPDRMNSDHNAVYIKTNLFDPIKYGLDASFRLTNFTELKGCGCKVPRDQLLKLLENLNEAPADRGNSHQNGQHNGAKQRGTNGEKSAYDSSLSAIGVGLDSCLIPLRHKGLYLVQTTDFFYPLVDDPYLMGKITCANVLSDIYAMGVTDCDNLLMILATSQKFTPKERDIIMPLIIQGFKDCAAEAGTSVNGGQTVINPWVTIGGTASAVVRSEDVIMPEDAEIGDVLVLTKPLGTQIAVNAHQWLTTNPERAEKVRAIVPDESIRQAYRRAMYSMTRLNRNAARLMHQFSAHAATDVTGFGLFGHAENLVRNQHNSVNFVIHNLPIIANMAVVSRTFPGFGLLQGNSAESSGGLLVCLPRDRAAGYIEELRRLDGTPAWIIGTVEEGDRRVVWSEKMRVIEVPSGDEDLTAFCGI</sequence>
<dbReference type="Pfam" id="PF00586">
    <property type="entry name" value="AIRS"/>
    <property type="match status" value="1"/>
</dbReference>
<dbReference type="GO" id="GO:0005524">
    <property type="term" value="F:ATP binding"/>
    <property type="evidence" value="ECO:0007669"/>
    <property type="project" value="UniProtKB-KW"/>
</dbReference>
<keyword evidence="2" id="KW-0547">Nucleotide-binding</keyword>
<dbReference type="OrthoDB" id="409395at2759"/>
<dbReference type="SUPFAM" id="SSF56042">
    <property type="entry name" value="PurM C-terminal domain-like"/>
    <property type="match status" value="1"/>
</dbReference>
<evidence type="ECO:0000313" key="10">
    <source>
        <dbReference type="Proteomes" id="UP000192578"/>
    </source>
</evidence>
<dbReference type="FunFam" id="3.90.650.10:FF:000010">
    <property type="entry name" value="Selenide, water dikinase"/>
    <property type="match status" value="1"/>
</dbReference>
<evidence type="ECO:0000256" key="1">
    <source>
        <dbReference type="ARBA" id="ARBA00022679"/>
    </source>
</evidence>
<dbReference type="GO" id="GO:0004756">
    <property type="term" value="F:selenide, water dikinase activity"/>
    <property type="evidence" value="ECO:0007669"/>
    <property type="project" value="TreeGrafter"/>
</dbReference>
<feature type="region of interest" description="Disordered" evidence="6">
    <location>
        <begin position="90"/>
        <end position="116"/>
    </location>
</feature>
<feature type="domain" description="PurM-like N-terminal" evidence="7">
    <location>
        <begin position="132"/>
        <end position="239"/>
    </location>
</feature>
<dbReference type="PANTHER" id="PTHR10256:SF0">
    <property type="entry name" value="INACTIVE SELENIDE, WATER DIKINASE-LIKE PROTEIN-RELATED"/>
    <property type="match status" value="1"/>
</dbReference>
<protein>
    <submittedName>
        <fullName evidence="9">Selenide, water dikinase</fullName>
    </submittedName>
</protein>
<dbReference type="InterPro" id="IPR010918">
    <property type="entry name" value="PurM-like_C_dom"/>
</dbReference>
<dbReference type="InterPro" id="IPR036921">
    <property type="entry name" value="PurM-like_N_sf"/>
</dbReference>
<dbReference type="GO" id="GO:0005737">
    <property type="term" value="C:cytoplasm"/>
    <property type="evidence" value="ECO:0007669"/>
    <property type="project" value="TreeGrafter"/>
</dbReference>